<proteinExistence type="predicted"/>
<evidence type="ECO:0000256" key="1">
    <source>
        <dbReference type="SAM" id="MobiDB-lite"/>
    </source>
</evidence>
<dbReference type="GO" id="GO:0016020">
    <property type="term" value="C:membrane"/>
    <property type="evidence" value="ECO:0007669"/>
    <property type="project" value="InterPro"/>
</dbReference>
<dbReference type="PANTHER" id="PTHR12224:SF0">
    <property type="entry name" value="BETA-1,4-MANNOSYL-GLYCOPROTEIN 4-BETA-N-ACETYLGLUCOSAMINYLTRANSFERASE"/>
    <property type="match status" value="1"/>
</dbReference>
<evidence type="ECO:0000313" key="4">
    <source>
        <dbReference type="Proteomes" id="UP000574390"/>
    </source>
</evidence>
<name>A0A7J6TJL8_PEROL</name>
<evidence type="ECO:0008006" key="5">
    <source>
        <dbReference type="Google" id="ProtNLM"/>
    </source>
</evidence>
<keyword evidence="2" id="KW-0472">Membrane</keyword>
<dbReference type="Pfam" id="PF04724">
    <property type="entry name" value="Glyco_transf_17"/>
    <property type="match status" value="1"/>
</dbReference>
<dbReference type="Proteomes" id="UP000574390">
    <property type="component" value="Unassembled WGS sequence"/>
</dbReference>
<sequence length="445" mass="50912">MPNAKYLLNILLIATLSALMYFWLYHQVIDHRTADLLLLKETVAELASRLDALDSNSTALAVERQADPTFRRHSPASTYDSANATWVRTFVEERLGNFWVRKRPEIQAVVRRSIEEMTDKVVNTAVEKIRSAGDEEILFRHRTRVIDAFLYNGEQRMWQLRRQLLGHLVDHFILVEGECTFQGARKKQLYSEKLPHDDKLTRHTVSCEEASRPHPHEVNRLEMGEAWRNEAVVRNAALLAIDSVVNNMTLGEEDLIAVILSDVDEVPDPVKLTNVLRFEQKRLRRGEVFAFEADFYYYTVLCKHENSPWMLGPRLASLETVRRVSPDGIRLDGVFENQNASGEQSSVLLRPCECFKIQSVLRGGWHFSYFMSVADIRRKLASFSHAEYSTAASGLSDEDLTRRIQSCDNILGNGDKLKKLESPEVNSLPKPIAERLDDWTSPPTS</sequence>
<dbReference type="AlphaFoldDB" id="A0A7J6TJL8"/>
<keyword evidence="2" id="KW-1133">Transmembrane helix</keyword>
<dbReference type="EMBL" id="JABANM010007221">
    <property type="protein sequence ID" value="KAF4744616.1"/>
    <property type="molecule type" value="Genomic_DNA"/>
</dbReference>
<dbReference type="InterPro" id="IPR006813">
    <property type="entry name" value="Glyco_trans_17"/>
</dbReference>
<dbReference type="PANTHER" id="PTHR12224">
    <property type="entry name" value="BETA-1,4-MANNOSYL-GLYCOPROTEIN BETA-1,4-N-ACETYLGLUCOSAMINYL-TRANSFERASE"/>
    <property type="match status" value="1"/>
</dbReference>
<reference evidence="3 4" key="1">
    <citation type="submission" date="2020-04" db="EMBL/GenBank/DDBJ databases">
        <title>Perkinsus olseni comparative genomics.</title>
        <authorList>
            <person name="Bogema D.R."/>
        </authorList>
    </citation>
    <scope>NUCLEOTIDE SEQUENCE [LARGE SCALE GENOMIC DNA]</scope>
    <source>
        <strain evidence="3">ATCC PRA-205</strain>
    </source>
</reference>
<evidence type="ECO:0000313" key="3">
    <source>
        <dbReference type="EMBL" id="KAF4744616.1"/>
    </source>
</evidence>
<feature type="region of interest" description="Disordered" evidence="1">
    <location>
        <begin position="422"/>
        <end position="445"/>
    </location>
</feature>
<dbReference type="GO" id="GO:0006044">
    <property type="term" value="P:N-acetylglucosamine metabolic process"/>
    <property type="evidence" value="ECO:0007669"/>
    <property type="project" value="TreeGrafter"/>
</dbReference>
<comment type="caution">
    <text evidence="3">The sequence shown here is derived from an EMBL/GenBank/DDBJ whole genome shotgun (WGS) entry which is preliminary data.</text>
</comment>
<gene>
    <name evidence="3" type="ORF">FOZ62_012044</name>
</gene>
<keyword evidence="2" id="KW-0812">Transmembrane</keyword>
<accession>A0A7J6TJL8</accession>
<protein>
    <recommendedName>
        <fullName evidence="5">Beta-1,4-mannosyl-glycoprotein 4-beta-N-acetylglucosaminyltransferase</fullName>
    </recommendedName>
</protein>
<feature type="transmembrane region" description="Helical" evidence="2">
    <location>
        <begin position="6"/>
        <end position="24"/>
    </location>
</feature>
<organism evidence="3 4">
    <name type="scientific">Perkinsus olseni</name>
    <name type="common">Perkinsus atlanticus</name>
    <dbReference type="NCBI Taxonomy" id="32597"/>
    <lineage>
        <taxon>Eukaryota</taxon>
        <taxon>Sar</taxon>
        <taxon>Alveolata</taxon>
        <taxon>Perkinsozoa</taxon>
        <taxon>Perkinsea</taxon>
        <taxon>Perkinsida</taxon>
        <taxon>Perkinsidae</taxon>
        <taxon>Perkinsus</taxon>
    </lineage>
</organism>
<dbReference type="GO" id="GO:0003830">
    <property type="term" value="F:beta-1,4-mannosylglycoprotein 4-beta-N-acetylglucosaminyltransferase activity"/>
    <property type="evidence" value="ECO:0007669"/>
    <property type="project" value="InterPro"/>
</dbReference>
<evidence type="ECO:0000256" key="2">
    <source>
        <dbReference type="SAM" id="Phobius"/>
    </source>
</evidence>